<keyword evidence="1" id="KW-0150">Chloroplast</keyword>
<reference evidence="1" key="1">
    <citation type="submission" date="2021-08" db="EMBL/GenBank/DDBJ databases">
        <authorList>
            <person name="Chen M.M."/>
            <person name="He L.Q."/>
        </authorList>
    </citation>
    <scope>NUCLEOTIDE SEQUENCE</scope>
    <source>
        <tissue evidence="1">Leaf</tissue>
    </source>
</reference>
<evidence type="ECO:0000313" key="1">
    <source>
        <dbReference type="EMBL" id="UCS10480.1"/>
    </source>
</evidence>
<gene>
    <name evidence="1" type="primary">rpoB</name>
</gene>
<protein>
    <submittedName>
        <fullName evidence="1">RNA polymerase beta subunit</fullName>
    </submittedName>
</protein>
<keyword evidence="1" id="KW-0934">Plastid</keyword>
<proteinExistence type="predicted"/>
<sequence length="24" mass="2822">MKNEQIMGFLSLNGKLKKNAWGWK</sequence>
<organism evidence="1">
    <name type="scientific">Spiraea japonica</name>
    <dbReference type="NCBI Taxonomy" id="309823"/>
    <lineage>
        <taxon>Eukaryota</taxon>
        <taxon>Viridiplantae</taxon>
        <taxon>Streptophyta</taxon>
        <taxon>Embryophyta</taxon>
        <taxon>Tracheophyta</taxon>
        <taxon>Spermatophyta</taxon>
        <taxon>Magnoliopsida</taxon>
        <taxon>eudicotyledons</taxon>
        <taxon>Gunneridae</taxon>
        <taxon>Pentapetalae</taxon>
        <taxon>rosids</taxon>
        <taxon>fabids</taxon>
        <taxon>Rosales</taxon>
        <taxon>Rosaceae</taxon>
        <taxon>Amygdaloideae</taxon>
        <taxon>Spiraeeae</taxon>
        <taxon>Spiraea</taxon>
    </lineage>
</organism>
<dbReference type="AlphaFoldDB" id="A0A8K1JAR9"/>
<accession>A0A8K1JAR9</accession>
<name>A0A8K1JAR9_9ROSA</name>
<dbReference type="EMBL" id="MZ981784">
    <property type="protein sequence ID" value="UCS10480.1"/>
    <property type="molecule type" value="Genomic_DNA"/>
</dbReference>
<geneLocation type="chloroplast" evidence="1"/>